<dbReference type="EMBL" id="AP026560">
    <property type="protein sequence ID" value="BDP42352.1"/>
    <property type="molecule type" value="Genomic_DNA"/>
</dbReference>
<evidence type="ECO:0000313" key="4">
    <source>
        <dbReference type="Proteomes" id="UP001064971"/>
    </source>
</evidence>
<protein>
    <submittedName>
        <fullName evidence="3">Aminodeoxyfutalosine deaminase</fullName>
    </submittedName>
</protein>
<dbReference type="Gene3D" id="2.30.40.10">
    <property type="entry name" value="Urease, subunit C, domain 1"/>
    <property type="match status" value="1"/>
</dbReference>
<dbReference type="SUPFAM" id="SSF51556">
    <property type="entry name" value="Metallo-dependent hydrolases"/>
    <property type="match status" value="1"/>
</dbReference>
<proteinExistence type="predicted"/>
<dbReference type="PANTHER" id="PTHR43794:SF11">
    <property type="entry name" value="AMIDOHYDROLASE-RELATED DOMAIN-CONTAINING PROTEIN"/>
    <property type="match status" value="1"/>
</dbReference>
<sequence length="394" mass="42573">MGRMTASSLSDPHTPELLTCDVLFTGVGGGHAPGGVVGSNGVVAATGHPDTLRASYPHARERRAGAVIAPPPVNAHTHLDMSAYDFRALPYFRWIPEVVMAQRERRGLAGTEAGADMLVRLGAGAVGDIVWAHLPDAMPALLSRGNLRGVAYFEVLDPFPETADETFRQTRERVEGWRRLEWPGGMRVGLSPHTPFTVSHRLMRLLTEYAAGEGLPVQIHVAEHPSEAELFCTGAGPLWESMSRFRYPASFSEVIGRDPAPDLTPVRYLDELGALAGRPALVHMVNVTPDDIARVSRAGCPVVSCPRSNAHLECGTFPWVAFAAAGVEVALGTDSVASGESLDVREEVAFARRLYPDLDPRLLVRAAVKGGSRVTGLPTPVLRRGEAWDARYVW</sequence>
<dbReference type="SUPFAM" id="SSF51338">
    <property type="entry name" value="Composite domain of metallo-dependent hydrolases"/>
    <property type="match status" value="1"/>
</dbReference>
<keyword evidence="4" id="KW-1185">Reference proteome</keyword>
<accession>A0ABM8AEY3</accession>
<dbReference type="InterPro" id="IPR050287">
    <property type="entry name" value="MTA/SAH_deaminase"/>
</dbReference>
<name>A0ABM8AEY3_9DEIO</name>
<evidence type="ECO:0000313" key="3">
    <source>
        <dbReference type="EMBL" id="BDP42352.1"/>
    </source>
</evidence>
<dbReference type="Pfam" id="PF01979">
    <property type="entry name" value="Amidohydro_1"/>
    <property type="match status" value="1"/>
</dbReference>
<reference evidence="3" key="1">
    <citation type="submission" date="2022-07" db="EMBL/GenBank/DDBJ databases">
        <title>Complete Genome Sequence of the Radioresistant Bacterium Deinococcus aetherius ST0316, Isolated from the Air Dust collected in Lower Stratosphere above Japan.</title>
        <authorList>
            <person name="Satoh K."/>
            <person name="Hagiwara K."/>
            <person name="Katsumata K."/>
            <person name="Kubo A."/>
            <person name="Yokobori S."/>
            <person name="Yamagishi A."/>
            <person name="Oono Y."/>
            <person name="Narumi I."/>
        </authorList>
    </citation>
    <scope>NUCLEOTIDE SEQUENCE</scope>
    <source>
        <strain evidence="3">ST0316</strain>
    </source>
</reference>
<dbReference type="InterPro" id="IPR006680">
    <property type="entry name" value="Amidohydro-rel"/>
</dbReference>
<feature type="domain" description="Amidohydrolase-related" evidence="2">
    <location>
        <begin position="73"/>
        <end position="381"/>
    </location>
</feature>
<keyword evidence="1" id="KW-0378">Hydrolase</keyword>
<evidence type="ECO:0000259" key="2">
    <source>
        <dbReference type="Pfam" id="PF01979"/>
    </source>
</evidence>
<dbReference type="PANTHER" id="PTHR43794">
    <property type="entry name" value="AMINOHYDROLASE SSNA-RELATED"/>
    <property type="match status" value="1"/>
</dbReference>
<dbReference type="InterPro" id="IPR032466">
    <property type="entry name" value="Metal_Hydrolase"/>
</dbReference>
<organism evidence="3 4">
    <name type="scientific">Deinococcus aetherius</name>
    <dbReference type="NCBI Taxonomy" id="200252"/>
    <lineage>
        <taxon>Bacteria</taxon>
        <taxon>Thermotogati</taxon>
        <taxon>Deinococcota</taxon>
        <taxon>Deinococci</taxon>
        <taxon>Deinococcales</taxon>
        <taxon>Deinococcaceae</taxon>
        <taxon>Deinococcus</taxon>
    </lineage>
</organism>
<evidence type="ECO:0000256" key="1">
    <source>
        <dbReference type="ARBA" id="ARBA00022801"/>
    </source>
</evidence>
<dbReference type="Proteomes" id="UP001064971">
    <property type="component" value="Chromosome"/>
</dbReference>
<dbReference type="Gene3D" id="3.20.20.140">
    <property type="entry name" value="Metal-dependent hydrolases"/>
    <property type="match status" value="1"/>
</dbReference>
<gene>
    <name evidence="3" type="ORF">DAETH_23210</name>
</gene>
<dbReference type="InterPro" id="IPR011059">
    <property type="entry name" value="Metal-dep_hydrolase_composite"/>
</dbReference>